<dbReference type="EMBL" id="CAJNYT010005089">
    <property type="protein sequence ID" value="CAF3713146.1"/>
    <property type="molecule type" value="Genomic_DNA"/>
</dbReference>
<keyword evidence="1" id="KW-1133">Transmembrane helix</keyword>
<comment type="caution">
    <text evidence="2">The sequence shown here is derived from an EMBL/GenBank/DDBJ whole genome shotgun (WGS) entry which is preliminary data.</text>
</comment>
<dbReference type="Proteomes" id="UP000663851">
    <property type="component" value="Unassembled WGS sequence"/>
</dbReference>
<dbReference type="EMBL" id="CAJOBR010002250">
    <property type="protein sequence ID" value="CAF4667986.1"/>
    <property type="molecule type" value="Genomic_DNA"/>
</dbReference>
<feature type="transmembrane region" description="Helical" evidence="1">
    <location>
        <begin position="21"/>
        <end position="50"/>
    </location>
</feature>
<evidence type="ECO:0000313" key="4">
    <source>
        <dbReference type="EMBL" id="CAF4327111.1"/>
    </source>
</evidence>
<evidence type="ECO:0000313" key="3">
    <source>
        <dbReference type="EMBL" id="CAF3713146.1"/>
    </source>
</evidence>
<gene>
    <name evidence="3" type="ORF">GRG538_LOCUS29144</name>
    <name evidence="4" type="ORF">HFQ381_LOCUS15206</name>
    <name evidence="2" type="ORF">LUA448_LOCUS11858</name>
    <name evidence="5" type="ORF">QYT958_LOCUS15882</name>
</gene>
<dbReference type="Proteomes" id="UP000663848">
    <property type="component" value="Unassembled WGS sequence"/>
</dbReference>
<evidence type="ECO:0000313" key="2">
    <source>
        <dbReference type="EMBL" id="CAF3337860.1"/>
    </source>
</evidence>
<keyword evidence="1" id="KW-0812">Transmembrane</keyword>
<organism evidence="2 6">
    <name type="scientific">Rotaria socialis</name>
    <dbReference type="NCBI Taxonomy" id="392032"/>
    <lineage>
        <taxon>Eukaryota</taxon>
        <taxon>Metazoa</taxon>
        <taxon>Spiralia</taxon>
        <taxon>Gnathifera</taxon>
        <taxon>Rotifera</taxon>
        <taxon>Eurotatoria</taxon>
        <taxon>Bdelloidea</taxon>
        <taxon>Philodinida</taxon>
        <taxon>Philodinidae</taxon>
        <taxon>Rotaria</taxon>
    </lineage>
</organism>
<evidence type="ECO:0000256" key="1">
    <source>
        <dbReference type="SAM" id="Phobius"/>
    </source>
</evidence>
<dbReference type="EMBL" id="CAJOBO010001023">
    <property type="protein sequence ID" value="CAF4327111.1"/>
    <property type="molecule type" value="Genomic_DNA"/>
</dbReference>
<dbReference type="Proteomes" id="UP000663833">
    <property type="component" value="Unassembled WGS sequence"/>
</dbReference>
<dbReference type="Proteomes" id="UP000663872">
    <property type="component" value="Unassembled WGS sequence"/>
</dbReference>
<proteinExistence type="predicted"/>
<keyword evidence="1" id="KW-0472">Membrane</keyword>
<protein>
    <submittedName>
        <fullName evidence="2">Uncharacterized protein</fullName>
    </submittedName>
</protein>
<reference evidence="2" key="1">
    <citation type="submission" date="2021-02" db="EMBL/GenBank/DDBJ databases">
        <authorList>
            <person name="Nowell W R."/>
        </authorList>
    </citation>
    <scope>NUCLEOTIDE SEQUENCE</scope>
</reference>
<name>A0A817V5C7_9BILA</name>
<evidence type="ECO:0000313" key="5">
    <source>
        <dbReference type="EMBL" id="CAF4667986.1"/>
    </source>
</evidence>
<sequence>MSAQHNIHAAQMNSNHLKRRLLGWVIGLSFCNIFLLCFIVILIFCAPTWIRSYTTWHSKMKLKRRARLINKFDLVERSALPSVQPSYDDLLKQLHDQKQQLEQFPRALPLTQTLPVIQPRIS</sequence>
<accession>A0A817V5C7</accession>
<dbReference type="EMBL" id="CAJNYD010001441">
    <property type="protein sequence ID" value="CAF3337860.1"/>
    <property type="molecule type" value="Genomic_DNA"/>
</dbReference>
<evidence type="ECO:0000313" key="6">
    <source>
        <dbReference type="Proteomes" id="UP000663833"/>
    </source>
</evidence>
<dbReference type="AlphaFoldDB" id="A0A817V5C7"/>